<dbReference type="GeneID" id="116294576"/>
<evidence type="ECO:0000256" key="3">
    <source>
        <dbReference type="ARBA" id="ARBA00015822"/>
    </source>
</evidence>
<accession>A0A6P8HSB1</accession>
<dbReference type="InterPro" id="IPR051558">
    <property type="entry name" value="Metallophosphoesterase_PAP"/>
</dbReference>
<dbReference type="CDD" id="cd07378">
    <property type="entry name" value="MPP_ACP5"/>
    <property type="match status" value="1"/>
</dbReference>
<feature type="domain" description="Calcineurin-like phosphoesterase" evidence="11">
    <location>
        <begin position="51"/>
        <end position="238"/>
    </location>
</feature>
<dbReference type="InterPro" id="IPR024927">
    <property type="entry name" value="Acid_PPase"/>
</dbReference>
<dbReference type="SUPFAM" id="SSF56300">
    <property type="entry name" value="Metallo-dependent phosphatases"/>
    <property type="match status" value="1"/>
</dbReference>
<evidence type="ECO:0000256" key="7">
    <source>
        <dbReference type="PIRSR" id="PIRSR000898-1"/>
    </source>
</evidence>
<evidence type="ECO:0000256" key="10">
    <source>
        <dbReference type="SAM" id="SignalP"/>
    </source>
</evidence>
<dbReference type="Pfam" id="PF00149">
    <property type="entry name" value="Metallophos"/>
    <property type="match status" value="1"/>
</dbReference>
<dbReference type="InterPro" id="IPR004843">
    <property type="entry name" value="Calcineurin-like_PHP"/>
</dbReference>
<dbReference type="EC" id="3.1.3.2" evidence="2 6"/>
<feature type="binding site" evidence="7">
    <location>
        <position position="114"/>
    </location>
    <ligand>
        <name>Fe cation</name>
        <dbReference type="ChEBI" id="CHEBI:24875"/>
        <label>2</label>
    </ligand>
</feature>
<dbReference type="PIRSF" id="PIRSF000898">
    <property type="entry name" value="Acid_Ptase_5"/>
    <property type="match status" value="1"/>
</dbReference>
<evidence type="ECO:0000256" key="8">
    <source>
        <dbReference type="PIRSR" id="PIRSR000898-2"/>
    </source>
</evidence>
<reference evidence="13" key="1">
    <citation type="submission" date="2025-08" db="UniProtKB">
        <authorList>
            <consortium name="RefSeq"/>
        </authorList>
    </citation>
    <scope>IDENTIFICATION</scope>
    <source>
        <tissue evidence="13">Tentacle</tissue>
    </source>
</reference>
<feature type="glycosylation site" description="N-linked (GlcNAc...) asparagine" evidence="9">
    <location>
        <position position="120"/>
    </location>
</feature>
<organism evidence="12 13">
    <name type="scientific">Actinia tenebrosa</name>
    <name type="common">Australian red waratah sea anemone</name>
    <dbReference type="NCBI Taxonomy" id="6105"/>
    <lineage>
        <taxon>Eukaryota</taxon>
        <taxon>Metazoa</taxon>
        <taxon>Cnidaria</taxon>
        <taxon>Anthozoa</taxon>
        <taxon>Hexacorallia</taxon>
        <taxon>Actiniaria</taxon>
        <taxon>Actiniidae</taxon>
        <taxon>Actinia</taxon>
    </lineage>
</organism>
<dbReference type="RefSeq" id="XP_031558063.1">
    <property type="nucleotide sequence ID" value="XM_031702203.1"/>
</dbReference>
<comment type="cofactor">
    <cofactor evidence="7">
        <name>Fe cation</name>
        <dbReference type="ChEBI" id="CHEBI:24875"/>
    </cofactor>
    <text evidence="7">Binds 2 iron ions per subunit.</text>
</comment>
<dbReference type="PANTHER" id="PTHR10161">
    <property type="entry name" value="TARTRATE-RESISTANT ACID PHOSPHATASE TYPE 5"/>
    <property type="match status" value="1"/>
</dbReference>
<dbReference type="GO" id="GO:0046872">
    <property type="term" value="F:metal ion binding"/>
    <property type="evidence" value="ECO:0007669"/>
    <property type="project" value="UniProtKB-KW"/>
</dbReference>
<evidence type="ECO:0000256" key="2">
    <source>
        <dbReference type="ARBA" id="ARBA00012646"/>
    </source>
</evidence>
<proteinExistence type="predicted"/>
<keyword evidence="8" id="KW-1015">Disulfide bond</keyword>
<feature type="disulfide bond" evidence="8">
    <location>
        <begin position="165"/>
        <end position="214"/>
    </location>
</feature>
<dbReference type="OrthoDB" id="411211at2759"/>
<keyword evidence="6 7" id="KW-0408">Iron</keyword>
<feature type="binding site" evidence="7">
    <location>
        <position position="235"/>
    </location>
    <ligand>
        <name>Fe cation</name>
        <dbReference type="ChEBI" id="CHEBI:24875"/>
        <label>2</label>
    </ligand>
</feature>
<protein>
    <recommendedName>
        <fullName evidence="3 6">Tartrate-resistant acid phosphatase type 5</fullName>
        <ecNumber evidence="2 6">3.1.3.2</ecNumber>
    </recommendedName>
</protein>
<gene>
    <name evidence="13" type="primary">LOC116294576</name>
</gene>
<feature type="binding site" evidence="7">
    <location>
        <position position="37"/>
    </location>
    <ligand>
        <name>Fe cation</name>
        <dbReference type="ChEBI" id="CHEBI:24875"/>
        <label>1</label>
    </ligand>
</feature>
<dbReference type="Proteomes" id="UP000515163">
    <property type="component" value="Unplaced"/>
</dbReference>
<feature type="binding site" evidence="7">
    <location>
        <position position="75"/>
    </location>
    <ligand>
        <name>Fe cation</name>
        <dbReference type="ChEBI" id="CHEBI:24875"/>
        <label>1</label>
    </ligand>
</feature>
<dbReference type="PANTHER" id="PTHR10161:SF14">
    <property type="entry name" value="TARTRATE-RESISTANT ACID PHOSPHATASE TYPE 5"/>
    <property type="match status" value="1"/>
</dbReference>
<keyword evidence="5 6" id="KW-0378">Hydrolase</keyword>
<evidence type="ECO:0000256" key="4">
    <source>
        <dbReference type="ARBA" id="ARBA00022729"/>
    </source>
</evidence>
<dbReference type="GlyCosmos" id="A0A6P8HSB1">
    <property type="glycosylation" value="1 site, No reported glycans"/>
</dbReference>
<feature type="signal peptide" evidence="10">
    <location>
        <begin position="1"/>
        <end position="22"/>
    </location>
</feature>
<evidence type="ECO:0000259" key="11">
    <source>
        <dbReference type="Pfam" id="PF00149"/>
    </source>
</evidence>
<feature type="binding site" evidence="7">
    <location>
        <position position="200"/>
    </location>
    <ligand>
        <name>Fe cation</name>
        <dbReference type="ChEBI" id="CHEBI:24875"/>
        <label>2</label>
    </ligand>
</feature>
<dbReference type="KEGG" id="aten:116294576"/>
<feature type="binding site" evidence="7">
    <location>
        <position position="237"/>
    </location>
    <ligand>
        <name>Fe cation</name>
        <dbReference type="ChEBI" id="CHEBI:24875"/>
        <label>1</label>
    </ligand>
</feature>
<feature type="chain" id="PRO_5027755390" description="Tartrate-resistant acid phosphatase type 5" evidence="10">
    <location>
        <begin position="23"/>
        <end position="372"/>
    </location>
</feature>
<evidence type="ECO:0000256" key="9">
    <source>
        <dbReference type="PIRSR" id="PIRSR000898-3"/>
    </source>
</evidence>
<name>A0A6P8HSB1_ACTTE</name>
<sequence>MALVRTFLCVALPLFFEVSCLPERNEDTRLSFFAVGDFGGTDLFPFYTYTQKRVAQTMGKLADLGNISMILGLGDNFYYDGVQTVDDPRFKTTFEDVYTAPALERAKWLMIAGNHDYRSNISAQIAYTKKSHRWHFPYYYFTTVKKIPNTDMTVQIVMIDTMLLCNDGENYGFPSASEQLKWIVKTLEDSNADYLIVGGHHPIFSAGFHGNSDCLLSSLKPLLEKYDVTAYISGHDHNLQHIKEEDSSVHYFISGGGNFFVHAPMSYSTLPKNSLKLFYGLTGGFTAFDATPSSLKVTKISHIGKELYTTEIKLKKERQRRGVTLATRKRARRSFLGKRLRMLRGKKGATTIKSFIGQSPRKRTRKNQKQRK</sequence>
<dbReference type="InParanoid" id="A0A6P8HSB1"/>
<evidence type="ECO:0000313" key="12">
    <source>
        <dbReference type="Proteomes" id="UP000515163"/>
    </source>
</evidence>
<comment type="catalytic activity">
    <reaction evidence="1 6">
        <text>a phosphate monoester + H2O = an alcohol + phosphate</text>
        <dbReference type="Rhea" id="RHEA:15017"/>
        <dbReference type="ChEBI" id="CHEBI:15377"/>
        <dbReference type="ChEBI" id="CHEBI:30879"/>
        <dbReference type="ChEBI" id="CHEBI:43474"/>
        <dbReference type="ChEBI" id="CHEBI:67140"/>
        <dbReference type="EC" id="3.1.3.2"/>
    </reaction>
</comment>
<evidence type="ECO:0000313" key="13">
    <source>
        <dbReference type="RefSeq" id="XP_031558063.1"/>
    </source>
</evidence>
<dbReference type="GO" id="GO:0003993">
    <property type="term" value="F:acid phosphatase activity"/>
    <property type="evidence" value="ECO:0007669"/>
    <property type="project" value="UniProtKB-UniRule"/>
</dbReference>
<evidence type="ECO:0000256" key="6">
    <source>
        <dbReference type="PIRNR" id="PIRNR000898"/>
    </source>
</evidence>
<feature type="binding site" evidence="7">
    <location>
        <position position="75"/>
    </location>
    <ligand>
        <name>Fe cation</name>
        <dbReference type="ChEBI" id="CHEBI:24875"/>
        <label>2</label>
    </ligand>
</feature>
<dbReference type="InterPro" id="IPR029052">
    <property type="entry name" value="Metallo-depent_PP-like"/>
</dbReference>
<evidence type="ECO:0000256" key="1">
    <source>
        <dbReference type="ARBA" id="ARBA00000032"/>
    </source>
</evidence>
<dbReference type="Gene3D" id="3.60.21.10">
    <property type="match status" value="1"/>
</dbReference>
<dbReference type="AlphaFoldDB" id="A0A6P8HSB1"/>
<feature type="binding site" evidence="7">
    <location>
        <position position="78"/>
    </location>
    <ligand>
        <name>Fe cation</name>
        <dbReference type="ChEBI" id="CHEBI:24875"/>
        <label>1</label>
    </ligand>
</feature>
<keyword evidence="7" id="KW-0479">Metal-binding</keyword>
<evidence type="ECO:0000256" key="5">
    <source>
        <dbReference type="ARBA" id="ARBA00022801"/>
    </source>
</evidence>
<keyword evidence="12" id="KW-1185">Reference proteome</keyword>
<keyword evidence="4 10" id="KW-0732">Signal</keyword>